<dbReference type="InterPro" id="IPR045722">
    <property type="entry name" value="DUF6076"/>
</dbReference>
<name>A0A926DQ68_9FIRM</name>
<dbReference type="AlphaFoldDB" id="A0A926DQ68"/>
<reference evidence="1" key="1">
    <citation type="submission" date="2020-08" db="EMBL/GenBank/DDBJ databases">
        <title>Genome public.</title>
        <authorList>
            <person name="Liu C."/>
            <person name="Sun Q."/>
        </authorList>
    </citation>
    <scope>NUCLEOTIDE SEQUENCE</scope>
    <source>
        <strain evidence="1">H8</strain>
    </source>
</reference>
<proteinExistence type="predicted"/>
<comment type="caution">
    <text evidence="1">The sequence shown here is derived from an EMBL/GenBank/DDBJ whole genome shotgun (WGS) entry which is preliminary data.</text>
</comment>
<organism evidence="1 2">
    <name type="scientific">Congzhengia minquanensis</name>
    <dbReference type="NCBI Taxonomy" id="2763657"/>
    <lineage>
        <taxon>Bacteria</taxon>
        <taxon>Bacillati</taxon>
        <taxon>Bacillota</taxon>
        <taxon>Clostridia</taxon>
        <taxon>Eubacteriales</taxon>
        <taxon>Oscillospiraceae</taxon>
        <taxon>Congzhengia</taxon>
    </lineage>
</organism>
<evidence type="ECO:0000313" key="1">
    <source>
        <dbReference type="EMBL" id="MBC8541807.1"/>
    </source>
</evidence>
<accession>A0A926DQ68</accession>
<protein>
    <submittedName>
        <fullName evidence="1">Uncharacterized protein</fullName>
    </submittedName>
</protein>
<dbReference type="RefSeq" id="WP_177680078.1">
    <property type="nucleotide sequence ID" value="NZ_JACRSU010000006.1"/>
</dbReference>
<dbReference type="Proteomes" id="UP000611762">
    <property type="component" value="Unassembled WGS sequence"/>
</dbReference>
<dbReference type="EMBL" id="JACRSU010000006">
    <property type="protein sequence ID" value="MBC8541807.1"/>
    <property type="molecule type" value="Genomic_DNA"/>
</dbReference>
<evidence type="ECO:0000313" key="2">
    <source>
        <dbReference type="Proteomes" id="UP000611762"/>
    </source>
</evidence>
<dbReference type="Pfam" id="PF19553">
    <property type="entry name" value="DUF6076"/>
    <property type="match status" value="1"/>
</dbReference>
<sequence>MIKAYLKDGVITLAPEGRKKAEFTAGAALTTIGEKSSMINPYTFFDDFEESTFQTLVRTELDRLFELDINSPRTLVSALDKGRTDKLYTNRMFQMSLETVSGEVVLAFYLESARNLLALELVAALSRGKPLKKCEHCGGYFFPSGRSDSVYCDRVGADGFSCKKIGAHRLYRKHSRSDRVKKLYDKITKHNRYLKSRGQLSENEFARWMAEASLKHAQFQRGELSEDLLISWLSEDLAASRPPKRNEISDYLL</sequence>
<keyword evidence="2" id="KW-1185">Reference proteome</keyword>
<gene>
    <name evidence="1" type="ORF">H8698_12535</name>
</gene>